<evidence type="ECO:0000313" key="2">
    <source>
        <dbReference type="Proteomes" id="UP000034956"/>
    </source>
</evidence>
<dbReference type="Gene3D" id="3.60.15.10">
    <property type="entry name" value="Ribonuclease Z/Hydroxyacylglutathione hydrolase-like"/>
    <property type="match status" value="1"/>
</dbReference>
<protein>
    <submittedName>
        <fullName evidence="1">Zn-dependent hydrolase of the beta-lactamase fold-like protein</fullName>
    </submittedName>
</protein>
<dbReference type="GO" id="GO:0016787">
    <property type="term" value="F:hydrolase activity"/>
    <property type="evidence" value="ECO:0007669"/>
    <property type="project" value="UniProtKB-KW"/>
</dbReference>
<keyword evidence="1" id="KW-0378">Hydrolase</keyword>
<sequence>MVITYQGENYFKIQAGDIIALVDSVNQRSFKGASFILRTDKPQSEPQAPDEPLTLSHQGEYEVRGVHINAWTESGATIYRMNLDDLNVVILGRLAKEPSPETQEHLQDADILITPAGQKPYLSAQNAAKLVRQLEPSLVIPSFFDNLKPFLKEIGQDKCEPEERITLKKKDLKPRAMLIRCLKP</sequence>
<reference evidence="1 2" key="1">
    <citation type="journal article" date="2015" name="Nature">
        <title>rRNA introns, odd ribosomes, and small enigmatic genomes across a large radiation of phyla.</title>
        <authorList>
            <person name="Brown C.T."/>
            <person name="Hug L.A."/>
            <person name="Thomas B.C."/>
            <person name="Sharon I."/>
            <person name="Castelle C.J."/>
            <person name="Singh A."/>
            <person name="Wilkins M.J."/>
            <person name="Williams K.H."/>
            <person name="Banfield J.F."/>
        </authorList>
    </citation>
    <scope>NUCLEOTIDE SEQUENCE [LARGE SCALE GENOMIC DNA]</scope>
</reference>
<dbReference type="Pfam" id="PF13483">
    <property type="entry name" value="Lactamase_B_3"/>
    <property type="match status" value="1"/>
</dbReference>
<comment type="caution">
    <text evidence="1">The sequence shown here is derived from an EMBL/GenBank/DDBJ whole genome shotgun (WGS) entry which is preliminary data.</text>
</comment>
<dbReference type="SUPFAM" id="SSF56281">
    <property type="entry name" value="Metallo-hydrolase/oxidoreductase"/>
    <property type="match status" value="1"/>
</dbReference>
<name>A0A0G1XBD5_9BACT</name>
<dbReference type="EMBL" id="LCPF01000001">
    <property type="protein sequence ID" value="KKU91605.1"/>
    <property type="molecule type" value="Genomic_DNA"/>
</dbReference>
<organism evidence="1 2">
    <name type="scientific">Candidatus Jorgensenbacteria bacterium GW2011_GWA1_48_11</name>
    <dbReference type="NCBI Taxonomy" id="1618660"/>
    <lineage>
        <taxon>Bacteria</taxon>
        <taxon>Candidatus Joergenseniibacteriota</taxon>
    </lineage>
</organism>
<dbReference type="InterPro" id="IPR036866">
    <property type="entry name" value="RibonucZ/Hydroxyglut_hydro"/>
</dbReference>
<dbReference type="AlphaFoldDB" id="A0A0G1XBD5"/>
<accession>A0A0G1XBD5</accession>
<gene>
    <name evidence="1" type="ORF">UY23_C0001G0211</name>
</gene>
<dbReference type="Proteomes" id="UP000034956">
    <property type="component" value="Unassembled WGS sequence"/>
</dbReference>
<proteinExistence type="predicted"/>
<evidence type="ECO:0000313" key="1">
    <source>
        <dbReference type="EMBL" id="KKU91605.1"/>
    </source>
</evidence>